<name>A0A2U8VR37_9HYPH</name>
<dbReference type="KEGG" id="meti:DK427_08395"/>
<dbReference type="RefSeq" id="WP_109950877.1">
    <property type="nucleotide sequence ID" value="NZ_CP029551.1"/>
</dbReference>
<organism evidence="1 2">
    <name type="scientific">Methylobacterium radiodurans</name>
    <dbReference type="NCBI Taxonomy" id="2202828"/>
    <lineage>
        <taxon>Bacteria</taxon>
        <taxon>Pseudomonadati</taxon>
        <taxon>Pseudomonadota</taxon>
        <taxon>Alphaproteobacteria</taxon>
        <taxon>Hyphomicrobiales</taxon>
        <taxon>Methylobacteriaceae</taxon>
        <taxon>Methylobacterium</taxon>
    </lineage>
</organism>
<proteinExistence type="predicted"/>
<protein>
    <submittedName>
        <fullName evidence="1">Uncharacterized protein</fullName>
    </submittedName>
</protein>
<reference evidence="1 2" key="1">
    <citation type="submission" date="2018-05" db="EMBL/GenBank/DDBJ databases">
        <title>Complete Genome Sequence of Methylobacterium sp. 17Sr1-43.</title>
        <authorList>
            <person name="Srinivasan S."/>
        </authorList>
    </citation>
    <scope>NUCLEOTIDE SEQUENCE [LARGE SCALE GENOMIC DNA]</scope>
    <source>
        <strain evidence="1 2">17Sr1-43</strain>
    </source>
</reference>
<evidence type="ECO:0000313" key="1">
    <source>
        <dbReference type="EMBL" id="AWN35762.1"/>
    </source>
</evidence>
<dbReference type="Proteomes" id="UP000246058">
    <property type="component" value="Chromosome"/>
</dbReference>
<dbReference type="AlphaFoldDB" id="A0A2U8VR37"/>
<dbReference type="EMBL" id="CP029551">
    <property type="protein sequence ID" value="AWN35762.1"/>
    <property type="molecule type" value="Genomic_DNA"/>
</dbReference>
<accession>A0A2U8VR37</accession>
<sequence length="78" mass="7978">MAPIDLDTIIADAVADTREDFGAAEDLQAQLLAGIGLAIAVSARGDARAANAMCERASVMIFEQAASVSLMLAADGRV</sequence>
<gene>
    <name evidence="1" type="ORF">DK427_08395</name>
</gene>
<keyword evidence="2" id="KW-1185">Reference proteome</keyword>
<evidence type="ECO:0000313" key="2">
    <source>
        <dbReference type="Proteomes" id="UP000246058"/>
    </source>
</evidence>